<dbReference type="InterPro" id="IPR052267">
    <property type="entry name" value="N-DRC_Component"/>
</dbReference>
<dbReference type="Proteomes" id="UP000037923">
    <property type="component" value="Unassembled WGS sequence"/>
</dbReference>
<protein>
    <recommendedName>
        <fullName evidence="2">AAA+ ATPase domain-containing protein</fullName>
    </recommendedName>
</protein>
<feature type="region of interest" description="Disordered" evidence="1">
    <location>
        <begin position="949"/>
        <end position="979"/>
    </location>
</feature>
<dbReference type="Pfam" id="PF00004">
    <property type="entry name" value="AAA"/>
    <property type="match status" value="1"/>
</dbReference>
<evidence type="ECO:0000259" key="2">
    <source>
        <dbReference type="SMART" id="SM00382"/>
    </source>
</evidence>
<evidence type="ECO:0000313" key="4">
    <source>
        <dbReference type="Proteomes" id="UP000037923"/>
    </source>
</evidence>
<dbReference type="PANTHER" id="PTHR14690">
    <property type="entry name" value="IQ MOTIF CONTAINING WITH AAA DOMAIN 1"/>
    <property type="match status" value="1"/>
</dbReference>
<dbReference type="EMBL" id="LGTL01000020">
    <property type="protein sequence ID" value="KPA76354.1"/>
    <property type="molecule type" value="Genomic_DNA"/>
</dbReference>
<name>A0A0N0DT02_LEPPY</name>
<feature type="region of interest" description="Disordered" evidence="1">
    <location>
        <begin position="383"/>
        <end position="419"/>
    </location>
</feature>
<dbReference type="SUPFAM" id="SSF52540">
    <property type="entry name" value="P-loop containing nucleoside triphosphate hydrolases"/>
    <property type="match status" value="1"/>
</dbReference>
<dbReference type="Gene3D" id="3.40.50.300">
    <property type="entry name" value="P-loop containing nucleotide triphosphate hydrolases"/>
    <property type="match status" value="1"/>
</dbReference>
<dbReference type="AlphaFoldDB" id="A0A0N0DT02"/>
<dbReference type="Gene3D" id="1.10.8.60">
    <property type="match status" value="1"/>
</dbReference>
<organism evidence="3 4">
    <name type="scientific">Leptomonas pyrrhocoris</name>
    <name type="common">Firebug parasite</name>
    <dbReference type="NCBI Taxonomy" id="157538"/>
    <lineage>
        <taxon>Eukaryota</taxon>
        <taxon>Discoba</taxon>
        <taxon>Euglenozoa</taxon>
        <taxon>Kinetoplastea</taxon>
        <taxon>Metakinetoplastina</taxon>
        <taxon>Trypanosomatida</taxon>
        <taxon>Trypanosomatidae</taxon>
        <taxon>Leishmaniinae</taxon>
        <taxon>Leptomonas</taxon>
    </lineage>
</organism>
<dbReference type="InterPro" id="IPR027417">
    <property type="entry name" value="P-loop_NTPase"/>
</dbReference>
<comment type="caution">
    <text evidence="3">The sequence shown here is derived from an EMBL/GenBank/DDBJ whole genome shotgun (WGS) entry which is preliminary data.</text>
</comment>
<dbReference type="OrthoDB" id="3046016at2759"/>
<dbReference type="GeneID" id="26907986"/>
<dbReference type="RefSeq" id="XP_015654793.1">
    <property type="nucleotide sequence ID" value="XM_015806429.1"/>
</dbReference>
<dbReference type="InterPro" id="IPR003593">
    <property type="entry name" value="AAA+_ATPase"/>
</dbReference>
<dbReference type="OMA" id="WFIECRA"/>
<proteinExistence type="predicted"/>
<dbReference type="PROSITE" id="PS50096">
    <property type="entry name" value="IQ"/>
    <property type="match status" value="1"/>
</dbReference>
<accession>A0A0N0DT02</accession>
<feature type="region of interest" description="Disordered" evidence="1">
    <location>
        <begin position="546"/>
        <end position="579"/>
    </location>
</feature>
<keyword evidence="4" id="KW-1185">Reference proteome</keyword>
<reference evidence="3 4" key="1">
    <citation type="submission" date="2015-07" db="EMBL/GenBank/DDBJ databases">
        <title>High-quality genome of monoxenous trypanosomatid Leptomonas pyrrhocoris.</title>
        <authorList>
            <person name="Flegontov P."/>
            <person name="Butenko A."/>
            <person name="Firsov S."/>
            <person name="Vlcek C."/>
            <person name="Logacheva M.D."/>
            <person name="Field M."/>
            <person name="Filatov D."/>
            <person name="Flegontova O."/>
            <person name="Gerasimov E."/>
            <person name="Jackson A.P."/>
            <person name="Kelly S."/>
            <person name="Opperdoes F."/>
            <person name="O'Reilly A."/>
            <person name="Votypka J."/>
            <person name="Yurchenko V."/>
            <person name="Lukes J."/>
        </authorList>
    </citation>
    <scope>NUCLEOTIDE SEQUENCE [LARGE SCALE GENOMIC DNA]</scope>
    <source>
        <strain evidence="3">H10</strain>
    </source>
</reference>
<sequence length="979" mass="106830">MSNLSHQRQYQQVLADLTELQQEDVAISALRVSDDPKAQQHYYTQYWLALYVRYVRLAKQLVGIHDTELQPQRRQDMRTVLDSCLGRMLEARHNIVEHCGDYVLLDDTLEEMKLSPAQLDPPLPTYVLEDRREALEKDRTYALSLQQYYLETEPDAAPVAVAAARYPTLFAQDPTKALPPLPSKASEEAGAAAAKANGEGAAASDEPPMPLAEAVRVLQLAERGRQARQRAAIQLQLYRQQQYAAAYGAELKSLTGRERAATIVQKIALGYLQQKRAKARYQQERELLGMASTAVVRSDQAKLAAGVRREDRKARQRVNQAELTQKTFAMEEQLRHQEGPKTLEKMMDEVLMHLAQSRLEGKAKDGIMDVPSVDEGGSLALLGRSSTATSNNGGEGDRQSSRKSTVGVGGGGRASGRAASVALGSSEKAAASAVVGASSSSRPASSSSRKSGAGAAAAADGGDAGAPTVPASVFADHLKAGAERYNAVWREKFQQTAVEQDDLDQLCDDGLLRQELLEGPRGVMQDLRRCVDQLVMMEVTNLKEKLEAEKNANKKKGGRKGKKEKKVKKPKLRDPTKGENLETMLNTTIYENKLQLPPPEVTLMSFIGSTGVAAGPLDRALRVQGPDDELKKKWARILRGWNAEVEASVGMPQKKLEEIFNAYTAQASWLRDPSAAEVRAAAAMYGVLPLGSQVIHDLAPHPSGLFLYGAPGAGKTLLAYAIANESGARFFNLSAGNFVTTKGIAKMVHIVFYAARLAGPSVIYIDNVEKIFPGKGGKGKRAKKDAEAARGKKLKKELIKGIASLQPTDRVLLIATSCAPWTVDMTPLRKYFQRALHLATPDYTAREELLRAFVNERLQAGHLPPLSDTAAATTAPINDALRHVAVLMDGFSAKQLRDAVAQTLPQRRLERLPQHPLAPEEFVPAMSTTEGLSSADRLKFQEFQATLPTAMRRANPVKDFQPPEDEAAQRKAAAAPKKK</sequence>
<dbReference type="PANTHER" id="PTHR14690:SF0">
    <property type="entry name" value="IQ MOTIF CONTAINING WITH AAA DOMAIN 1"/>
    <property type="match status" value="1"/>
</dbReference>
<feature type="compositionally biased region" description="Low complexity" evidence="1">
    <location>
        <begin position="970"/>
        <end position="979"/>
    </location>
</feature>
<feature type="compositionally biased region" description="Low complexity" evidence="1">
    <location>
        <begin position="188"/>
        <end position="204"/>
    </location>
</feature>
<dbReference type="VEuPathDB" id="TriTrypDB:LpyrH10_20_0240"/>
<dbReference type="GO" id="GO:0016887">
    <property type="term" value="F:ATP hydrolysis activity"/>
    <property type="evidence" value="ECO:0007669"/>
    <property type="project" value="InterPro"/>
</dbReference>
<feature type="region of interest" description="Disordered" evidence="1">
    <location>
        <begin position="436"/>
        <end position="465"/>
    </location>
</feature>
<dbReference type="GO" id="GO:0005524">
    <property type="term" value="F:ATP binding"/>
    <property type="evidence" value="ECO:0007669"/>
    <property type="project" value="InterPro"/>
</dbReference>
<feature type="compositionally biased region" description="Basic residues" evidence="1">
    <location>
        <begin position="553"/>
        <end position="571"/>
    </location>
</feature>
<evidence type="ECO:0000256" key="1">
    <source>
        <dbReference type="SAM" id="MobiDB-lite"/>
    </source>
</evidence>
<dbReference type="SMART" id="SM00382">
    <property type="entry name" value="AAA"/>
    <property type="match status" value="1"/>
</dbReference>
<dbReference type="InterPro" id="IPR003959">
    <property type="entry name" value="ATPase_AAA_core"/>
</dbReference>
<feature type="region of interest" description="Disordered" evidence="1">
    <location>
        <begin position="173"/>
        <end position="208"/>
    </location>
</feature>
<gene>
    <name evidence="3" type="ORF">ABB37_07701</name>
</gene>
<feature type="domain" description="AAA+ ATPase" evidence="2">
    <location>
        <begin position="701"/>
        <end position="842"/>
    </location>
</feature>
<evidence type="ECO:0000313" key="3">
    <source>
        <dbReference type="EMBL" id="KPA76354.1"/>
    </source>
</evidence>